<protein>
    <submittedName>
        <fullName evidence="1">Uncharacterized protein</fullName>
    </submittedName>
</protein>
<dbReference type="AlphaFoldDB" id="A0A0G0MZR2"/>
<accession>A0A0G0MZR2</accession>
<dbReference type="Proteomes" id="UP000034799">
    <property type="component" value="Unassembled WGS sequence"/>
</dbReference>
<reference evidence="1 2" key="1">
    <citation type="journal article" date="2015" name="Nature">
        <title>rRNA introns, odd ribosomes, and small enigmatic genomes across a large radiation of phyla.</title>
        <authorList>
            <person name="Brown C.T."/>
            <person name="Hug L.A."/>
            <person name="Thomas B.C."/>
            <person name="Sharon I."/>
            <person name="Castelle C.J."/>
            <person name="Singh A."/>
            <person name="Wilkins M.J."/>
            <person name="Williams K.H."/>
            <person name="Banfield J.F."/>
        </authorList>
    </citation>
    <scope>NUCLEOTIDE SEQUENCE [LARGE SCALE GENOMIC DNA]</scope>
</reference>
<organism evidence="1 2">
    <name type="scientific">candidate division WS6 bacterium GW2011_GWF2_39_15</name>
    <dbReference type="NCBI Taxonomy" id="1619100"/>
    <lineage>
        <taxon>Bacteria</taxon>
        <taxon>Candidatus Dojkabacteria</taxon>
    </lineage>
</organism>
<name>A0A0G0MZR2_9BACT</name>
<evidence type="ECO:0000313" key="2">
    <source>
        <dbReference type="Proteomes" id="UP000034799"/>
    </source>
</evidence>
<evidence type="ECO:0000313" key="1">
    <source>
        <dbReference type="EMBL" id="KKR06071.1"/>
    </source>
</evidence>
<dbReference type="STRING" id="1619100.UT34_C0001G0111"/>
<gene>
    <name evidence="1" type="ORF">UT34_C0001G0111</name>
</gene>
<sequence length="263" mass="30013">MARTTRVKLIKQFKFLLPALIGLLILVSFALVLTSYLVGKKEEDIETLNITRNAYVETYNNISKKFNTLRDEVLSVSINDYKSTSSVAVQDIEEFNLLNQELSSHSEIVFELSKKIPGISAETLREDRQRVANHQVYADLGTSLISYHSVIVETYSIRSCFNRINLESSDSAVKKAIDQCMANLNLLKSRFPTQLSEVSNYWSSYTKYWETIRQVHNKPTLSEINSLQSSLSTSYKSLKKDEALYNSSLESFFKGNFLTLIDN</sequence>
<comment type="caution">
    <text evidence="1">The sequence shown here is derived from an EMBL/GenBank/DDBJ whole genome shotgun (WGS) entry which is preliminary data.</text>
</comment>
<proteinExistence type="predicted"/>
<dbReference type="EMBL" id="LBWK01000001">
    <property type="protein sequence ID" value="KKR06071.1"/>
    <property type="molecule type" value="Genomic_DNA"/>
</dbReference>